<dbReference type="Pfam" id="PF00263">
    <property type="entry name" value="Secretin"/>
    <property type="match status" value="1"/>
</dbReference>
<dbReference type="Gene3D" id="2.60.40.3470">
    <property type="match status" value="1"/>
</dbReference>
<dbReference type="PROSITE" id="PS00875">
    <property type="entry name" value="T2SP_D"/>
    <property type="match status" value="1"/>
</dbReference>
<dbReference type="Pfam" id="PF11741">
    <property type="entry name" value="AMIN"/>
    <property type="match status" value="2"/>
</dbReference>
<comment type="similarity">
    <text evidence="2">Belongs to the bacterial secretin family. PilQ subfamily.</text>
</comment>
<dbReference type="PANTHER" id="PTHR30604">
    <property type="entry name" value="PROTEIN TRANSPORT PROTEIN HOFQ"/>
    <property type="match status" value="1"/>
</dbReference>
<dbReference type="InterPro" id="IPR001775">
    <property type="entry name" value="GspD/PilQ"/>
</dbReference>
<proteinExistence type="inferred from homology"/>
<evidence type="ECO:0000256" key="8">
    <source>
        <dbReference type="RuleBase" id="RU004004"/>
    </source>
</evidence>
<evidence type="ECO:0000256" key="9">
    <source>
        <dbReference type="SAM" id="SignalP"/>
    </source>
</evidence>
<evidence type="ECO:0000256" key="3">
    <source>
        <dbReference type="ARBA" id="ARBA00022448"/>
    </source>
</evidence>
<dbReference type="Gene3D" id="3.30.1370.120">
    <property type="match status" value="1"/>
</dbReference>
<dbReference type="Gene3D" id="3.30.1370.130">
    <property type="match status" value="1"/>
</dbReference>
<dbReference type="InterPro" id="IPR051808">
    <property type="entry name" value="Type_IV_pilus_biogenesis"/>
</dbReference>
<dbReference type="InterPro" id="IPR004846">
    <property type="entry name" value="T2SS/T3SS_dom"/>
</dbReference>
<keyword evidence="6" id="KW-0472">Membrane</keyword>
<keyword evidence="7" id="KW-0998">Cell outer membrane</keyword>
<dbReference type="EMBL" id="JAUSQP010000004">
    <property type="protein sequence ID" value="MDP9804352.1"/>
    <property type="molecule type" value="Genomic_DNA"/>
</dbReference>
<dbReference type="SMART" id="SM00965">
    <property type="entry name" value="STN"/>
    <property type="match status" value="1"/>
</dbReference>
<protein>
    <submittedName>
        <fullName evidence="11">Type IV pilus assembly protein PilQ</fullName>
    </submittedName>
</protein>
<feature type="signal peptide" evidence="9">
    <location>
        <begin position="1"/>
        <end position="23"/>
    </location>
</feature>
<dbReference type="InterPro" id="IPR013355">
    <property type="entry name" value="Pilus_4_PilQ"/>
</dbReference>
<dbReference type="NCBIfam" id="TIGR02515">
    <property type="entry name" value="IV_pilus_PilQ"/>
    <property type="match status" value="1"/>
</dbReference>
<dbReference type="GO" id="GO:0009279">
    <property type="term" value="C:cell outer membrane"/>
    <property type="evidence" value="ECO:0007669"/>
    <property type="project" value="UniProtKB-SubCell"/>
</dbReference>
<feature type="domain" description="Secretin/TonB short N-terminal" evidence="10">
    <location>
        <begin position="286"/>
        <end position="334"/>
    </location>
</feature>
<dbReference type="PRINTS" id="PR00811">
    <property type="entry name" value="BCTERIALGSPD"/>
</dbReference>
<dbReference type="Gene3D" id="2.60.40.3500">
    <property type="match status" value="1"/>
</dbReference>
<dbReference type="GO" id="GO:0015031">
    <property type="term" value="P:protein transport"/>
    <property type="evidence" value="ECO:0007669"/>
    <property type="project" value="UniProtKB-KW"/>
</dbReference>
<evidence type="ECO:0000313" key="12">
    <source>
        <dbReference type="Proteomes" id="UP001240164"/>
    </source>
</evidence>
<evidence type="ECO:0000256" key="5">
    <source>
        <dbReference type="ARBA" id="ARBA00022927"/>
    </source>
</evidence>
<evidence type="ECO:0000256" key="7">
    <source>
        <dbReference type="ARBA" id="ARBA00023237"/>
    </source>
</evidence>
<accession>A0ABD5AP87</accession>
<evidence type="ECO:0000259" key="10">
    <source>
        <dbReference type="SMART" id="SM00965"/>
    </source>
</evidence>
<dbReference type="InterPro" id="IPR021731">
    <property type="entry name" value="AMIN_dom"/>
</dbReference>
<dbReference type="AlphaFoldDB" id="A0ABD5AP87"/>
<reference evidence="11 12" key="1">
    <citation type="submission" date="2023-07" db="EMBL/GenBank/DDBJ databases">
        <title>Sorghum-associated microbial communities from plants grown in Nebraska, USA.</title>
        <authorList>
            <person name="Schachtman D."/>
        </authorList>
    </citation>
    <scope>NUCLEOTIDE SEQUENCE [LARGE SCALE GENOMIC DNA]</scope>
    <source>
        <strain evidence="11 12">CC146</strain>
    </source>
</reference>
<dbReference type="Pfam" id="PF03958">
    <property type="entry name" value="Secretin_N"/>
    <property type="match status" value="1"/>
</dbReference>
<dbReference type="Pfam" id="PF07660">
    <property type="entry name" value="STN"/>
    <property type="match status" value="1"/>
</dbReference>
<dbReference type="InterPro" id="IPR038591">
    <property type="entry name" value="NolW-like_sf"/>
</dbReference>
<dbReference type="InterPro" id="IPR004845">
    <property type="entry name" value="T2SS_GspD_CS"/>
</dbReference>
<name>A0ABD5AP87_ACICA</name>
<gene>
    <name evidence="11" type="ORF">J2771_002629</name>
</gene>
<dbReference type="RefSeq" id="WP_307012281.1">
    <property type="nucleotide sequence ID" value="NZ_JAUSQP010000004.1"/>
</dbReference>
<feature type="chain" id="PRO_5044843172" evidence="9">
    <location>
        <begin position="24"/>
        <end position="717"/>
    </location>
</feature>
<evidence type="ECO:0000256" key="4">
    <source>
        <dbReference type="ARBA" id="ARBA00022729"/>
    </source>
</evidence>
<comment type="caution">
    <text evidence="11">The sequence shown here is derived from an EMBL/GenBank/DDBJ whole genome shotgun (WGS) entry which is preliminary data.</text>
</comment>
<dbReference type="PANTHER" id="PTHR30604:SF1">
    <property type="entry name" value="DNA UTILIZATION PROTEIN HOFQ"/>
    <property type="match status" value="1"/>
</dbReference>
<evidence type="ECO:0000256" key="6">
    <source>
        <dbReference type="ARBA" id="ARBA00023136"/>
    </source>
</evidence>
<keyword evidence="4 9" id="KW-0732">Signal</keyword>
<dbReference type="Proteomes" id="UP001240164">
    <property type="component" value="Unassembled WGS sequence"/>
</dbReference>
<evidence type="ECO:0000256" key="2">
    <source>
        <dbReference type="ARBA" id="ARBA00006304"/>
    </source>
</evidence>
<dbReference type="InterPro" id="IPR005644">
    <property type="entry name" value="NolW-like"/>
</dbReference>
<evidence type="ECO:0000313" key="11">
    <source>
        <dbReference type="EMBL" id="MDP9804352.1"/>
    </source>
</evidence>
<sequence>MNHVFRQFSMGAVTIAVMQVASAQVSMTNIVPTQIAGQGTEIRVMFNGLPPQPQAYQLENPSRLILDFNKAQQTLTQSKVAIGTNEASSVDVSSDDQRSRLTINLKEAGAFTTRIEGNTFILKINSAQAAIKPLSTNTMQPQGVSNIGFQRGGQGEGLIVIDLLGSNTPVDVQQQGSKVVVRTLGSKIPTHLAKRLNVNDFATPVSTIESYNEKGNGVITIQSTGSYEYMAYQAENKLTISLKRPQDKNVTSLYKTPNYSGNKLSLDFQDIEVRRVLQLLADFTGINMVAADSVQGNITLRLKDVPWDQALDIILKTKNLDKRRNGNVIWIAPVTELIKAEEEEAKAVAQSVKLAPLQTEYIQLKYAQAQDIMGLITQGSNNSNGLQRTSAGGTSTSTNLNTGVDSLGNNVGSLLSPRGTITQDDRTNTLIINDTAQSIDQIRKMIDLLDVQVKQVMVEARIVRASTSFTKELGVKWGILSQGVNSNNSLLVGGSDTTLWNLREPDDEGKYTIERPDNLNVDLGVTSAGASSIAFSLISMSDFMLDLELSALQADGYGEVISTPKVMTADKQRARVATGQQVPYQTTTNSASGSTATTSFKDALLSLDVTPSITPDGKIQMKLDISKDSVADSAPNGELILNKNQINTNVLVNNGETVILGGVFEQATSNSQTKVPFLGDLPVVGRLFRKDVKSDDKQELLIFVTPRIVNDTLVRNH</sequence>
<keyword evidence="3 8" id="KW-0813">Transport</keyword>
<dbReference type="InterPro" id="IPR011662">
    <property type="entry name" value="Secretin/TonB_short_N"/>
</dbReference>
<organism evidence="11 12">
    <name type="scientific">Acinetobacter calcoaceticus</name>
    <dbReference type="NCBI Taxonomy" id="471"/>
    <lineage>
        <taxon>Bacteria</taxon>
        <taxon>Pseudomonadati</taxon>
        <taxon>Pseudomonadota</taxon>
        <taxon>Gammaproteobacteria</taxon>
        <taxon>Moraxellales</taxon>
        <taxon>Moraxellaceae</taxon>
        <taxon>Acinetobacter</taxon>
        <taxon>Acinetobacter calcoaceticus/baumannii complex</taxon>
    </lineage>
</organism>
<evidence type="ECO:0000256" key="1">
    <source>
        <dbReference type="ARBA" id="ARBA00004442"/>
    </source>
</evidence>
<keyword evidence="5" id="KW-0653">Protein transport</keyword>
<comment type="subcellular location">
    <subcellularLocation>
        <location evidence="1 8">Cell outer membrane</location>
    </subcellularLocation>
</comment>